<reference evidence="1 2" key="1">
    <citation type="submission" date="2016-02" db="EMBL/GenBank/DDBJ databases">
        <authorList>
            <person name="Wen L."/>
            <person name="He K."/>
            <person name="Yang H."/>
        </authorList>
    </citation>
    <scope>NUCLEOTIDE SEQUENCE [LARGE SCALE GENOMIC DNA]</scope>
    <source>
        <strain evidence="1 2">TSA40</strain>
    </source>
</reference>
<comment type="caution">
    <text evidence="1">The sequence shown here is derived from an EMBL/GenBank/DDBJ whole genome shotgun (WGS) entry which is preliminary data.</text>
</comment>
<evidence type="ECO:0000313" key="1">
    <source>
        <dbReference type="EMBL" id="OWW18236.1"/>
    </source>
</evidence>
<evidence type="ECO:0000313" key="2">
    <source>
        <dbReference type="Proteomes" id="UP000197535"/>
    </source>
</evidence>
<dbReference type="RefSeq" id="WP_170942393.1">
    <property type="nucleotide sequence ID" value="NZ_LSTO01000015.1"/>
</dbReference>
<gene>
    <name evidence="1" type="ORF">AYR66_02425</name>
</gene>
<evidence type="ECO:0008006" key="3">
    <source>
        <dbReference type="Google" id="ProtNLM"/>
    </source>
</evidence>
<dbReference type="Pfam" id="PF07369">
    <property type="entry name" value="DUF1488"/>
    <property type="match status" value="1"/>
</dbReference>
<accession>A0A254T6F7</accession>
<protein>
    <recommendedName>
        <fullName evidence="3">DUF1488 domain-containing protein</fullName>
    </recommendedName>
</protein>
<dbReference type="InterPro" id="IPR009962">
    <property type="entry name" value="DUF1488"/>
</dbReference>
<sequence>MNYSSRLPHLSDDGIAFTVVVDSVARECLITLQALVTLSSFKSEDTDNDMMEIFHAYEPNINGVARRLAAAGVAGNPLVLRPETFSPPRTM</sequence>
<dbReference type="EMBL" id="LSTO01000015">
    <property type="protein sequence ID" value="OWW18236.1"/>
    <property type="molecule type" value="Genomic_DNA"/>
</dbReference>
<dbReference type="SUPFAM" id="SSF160272">
    <property type="entry name" value="Shew3726-like"/>
    <property type="match status" value="1"/>
</dbReference>
<dbReference type="AlphaFoldDB" id="A0A254T6F7"/>
<proteinExistence type="predicted"/>
<name>A0A254T6F7_9BURK</name>
<dbReference type="InterPro" id="IPR036692">
    <property type="entry name" value="Shew3726-like_sf"/>
</dbReference>
<dbReference type="Proteomes" id="UP000197535">
    <property type="component" value="Unassembled WGS sequence"/>
</dbReference>
<keyword evidence="2" id="KW-1185">Reference proteome</keyword>
<organism evidence="1 2">
    <name type="scientific">Noviherbaspirillum denitrificans</name>
    <dbReference type="NCBI Taxonomy" id="1968433"/>
    <lineage>
        <taxon>Bacteria</taxon>
        <taxon>Pseudomonadati</taxon>
        <taxon>Pseudomonadota</taxon>
        <taxon>Betaproteobacteria</taxon>
        <taxon>Burkholderiales</taxon>
        <taxon>Oxalobacteraceae</taxon>
        <taxon>Noviherbaspirillum</taxon>
    </lineage>
</organism>